<keyword evidence="2" id="KW-0964">Secreted</keyword>
<dbReference type="Pfam" id="PF00353">
    <property type="entry name" value="HemolysinCabind"/>
    <property type="match status" value="3"/>
</dbReference>
<dbReference type="EMBL" id="CP053586">
    <property type="protein sequence ID" value="WNZ25741.1"/>
    <property type="molecule type" value="Genomic_DNA"/>
</dbReference>
<dbReference type="GO" id="GO:0005576">
    <property type="term" value="C:extracellular region"/>
    <property type="evidence" value="ECO:0007669"/>
    <property type="project" value="UniProtKB-SubCell"/>
</dbReference>
<dbReference type="InterPro" id="IPR001343">
    <property type="entry name" value="Hemolysn_Ca-bd"/>
</dbReference>
<dbReference type="Gene3D" id="2.150.10.10">
    <property type="entry name" value="Serralysin-like metalloprotease, C-terminal"/>
    <property type="match status" value="2"/>
</dbReference>
<evidence type="ECO:0000256" key="2">
    <source>
        <dbReference type="ARBA" id="ARBA00022525"/>
    </source>
</evidence>
<evidence type="ECO:0000256" key="1">
    <source>
        <dbReference type="ARBA" id="ARBA00004613"/>
    </source>
</evidence>
<dbReference type="AlphaFoldDB" id="A0AA97AK71"/>
<evidence type="ECO:0000313" key="3">
    <source>
        <dbReference type="EMBL" id="WNZ25741.1"/>
    </source>
</evidence>
<name>A0AA97AK71_9CYAN</name>
<proteinExistence type="predicted"/>
<dbReference type="PROSITE" id="PS00330">
    <property type="entry name" value="HEMOLYSIN_CALCIUM"/>
    <property type="match status" value="2"/>
</dbReference>
<organism evidence="3">
    <name type="scientific">Leptolyngbya sp. NK1-12</name>
    <dbReference type="NCBI Taxonomy" id="2547451"/>
    <lineage>
        <taxon>Bacteria</taxon>
        <taxon>Bacillati</taxon>
        <taxon>Cyanobacteriota</taxon>
        <taxon>Cyanophyceae</taxon>
        <taxon>Leptolyngbyales</taxon>
        <taxon>Leptolyngbyaceae</taxon>
        <taxon>Leptolyngbya group</taxon>
        <taxon>Leptolyngbya</taxon>
    </lineage>
</organism>
<dbReference type="InterPro" id="IPR050557">
    <property type="entry name" value="RTX_toxin/Mannuronan_C5-epim"/>
</dbReference>
<dbReference type="PANTHER" id="PTHR38340:SF1">
    <property type="entry name" value="S-LAYER PROTEIN"/>
    <property type="match status" value="1"/>
</dbReference>
<comment type="subcellular location">
    <subcellularLocation>
        <location evidence="1">Secreted</location>
    </subcellularLocation>
</comment>
<dbReference type="SUPFAM" id="SSF51120">
    <property type="entry name" value="beta-Roll"/>
    <property type="match status" value="1"/>
</dbReference>
<dbReference type="InterPro" id="IPR018511">
    <property type="entry name" value="Hemolysin-typ_Ca-bd_CS"/>
</dbReference>
<dbReference type="GO" id="GO:0005509">
    <property type="term" value="F:calcium ion binding"/>
    <property type="evidence" value="ECO:0007669"/>
    <property type="project" value="InterPro"/>
</dbReference>
<gene>
    <name evidence="3" type="ORF">HJG54_24820</name>
</gene>
<reference evidence="3" key="1">
    <citation type="submission" date="2020-05" db="EMBL/GenBank/DDBJ databases">
        <authorList>
            <person name="Zhu T."/>
            <person name="Keshari N."/>
            <person name="Lu X."/>
        </authorList>
    </citation>
    <scope>NUCLEOTIDE SEQUENCE</scope>
    <source>
        <strain evidence="3">NK1-12</strain>
    </source>
</reference>
<protein>
    <submittedName>
        <fullName evidence="3">Calcium-binding protein</fullName>
    </submittedName>
</protein>
<dbReference type="PANTHER" id="PTHR38340">
    <property type="entry name" value="S-LAYER PROTEIN"/>
    <property type="match status" value="1"/>
</dbReference>
<dbReference type="PRINTS" id="PR00313">
    <property type="entry name" value="CABNDNGRPT"/>
</dbReference>
<sequence>MQITLFLRIKVETMSHIPGYVFIGTPANDWIEGSPYDDLLDGLAGDDVLLGGAGNDDMYGGNGADWIEGQSGHDLLVGGYGNDVLLGGDGDDLLATGNPQAFSPSGPIPTNEVDQLYGGRGRDLFVIESDYIGSGRFIIHDLQYGERIDLLGPRSAYTLSLGDAYGSSRPDTFIRLYGDVVGVVVDQQISRSVLV</sequence>
<accession>A0AA97AK71</accession>
<dbReference type="InterPro" id="IPR011049">
    <property type="entry name" value="Serralysin-like_metalloprot_C"/>
</dbReference>